<dbReference type="PANTHER" id="PTHR43673:SF10">
    <property type="entry name" value="NADH DEHYDROGENASE_NAD(P)H NITROREDUCTASE XCC3605-RELATED"/>
    <property type="match status" value="1"/>
</dbReference>
<keyword evidence="2" id="KW-0560">Oxidoreductase</keyword>
<dbReference type="GO" id="GO:0016491">
    <property type="term" value="F:oxidoreductase activity"/>
    <property type="evidence" value="ECO:0007669"/>
    <property type="project" value="UniProtKB-KW"/>
</dbReference>
<dbReference type="PANTHER" id="PTHR43673">
    <property type="entry name" value="NAD(P)H NITROREDUCTASE YDGI-RELATED"/>
    <property type="match status" value="1"/>
</dbReference>
<dbReference type="Proteomes" id="UP000193778">
    <property type="component" value="Unassembled WGS sequence"/>
</dbReference>
<sequence>MHTARTADHPIEPLILSRWSPRAYDASQMPQSDLLTILEGGRWAPSAFNIQPWRFLYARREDKHWSAFTSILNPENQEWARQASALIFLISDTVMPADGNRLDATSNYNSFDAGAAWMQVALQATALGYGAHAMAGLNFDQASKVLNLPDRFRLEVGITIGRAGDTSGLSDDLRAREVPSGRMPLKQISYSGPFPVRFHDIAAE</sequence>
<protein>
    <submittedName>
        <fullName evidence="4">Malonic semialdehyde reductase</fullName>
    </submittedName>
</protein>
<feature type="domain" description="Nitroreductase" evidence="3">
    <location>
        <begin position="15"/>
        <end position="162"/>
    </location>
</feature>
<dbReference type="RefSeq" id="WP_085822063.1">
    <property type="nucleotide sequence ID" value="NZ_FWFP01000004.1"/>
</dbReference>
<dbReference type="SUPFAM" id="SSF55469">
    <property type="entry name" value="FMN-dependent nitroreductase-like"/>
    <property type="match status" value="1"/>
</dbReference>
<accession>A0A1X6YZF4</accession>
<gene>
    <name evidence="4" type="ORF">RUM8411_01507</name>
</gene>
<evidence type="ECO:0000313" key="4">
    <source>
        <dbReference type="EMBL" id="SLN35631.1"/>
    </source>
</evidence>
<comment type="similarity">
    <text evidence="1">Belongs to the nitroreductase family.</text>
</comment>
<dbReference type="AlphaFoldDB" id="A0A1X6YZF4"/>
<dbReference type="InterPro" id="IPR029479">
    <property type="entry name" value="Nitroreductase"/>
</dbReference>
<dbReference type="OrthoDB" id="9802510at2"/>
<dbReference type="InterPro" id="IPR000415">
    <property type="entry name" value="Nitroreductase-like"/>
</dbReference>
<dbReference type="EMBL" id="FWFP01000004">
    <property type="protein sequence ID" value="SLN35631.1"/>
    <property type="molecule type" value="Genomic_DNA"/>
</dbReference>
<keyword evidence="5" id="KW-1185">Reference proteome</keyword>
<dbReference type="Pfam" id="PF00881">
    <property type="entry name" value="Nitroreductase"/>
    <property type="match status" value="1"/>
</dbReference>
<evidence type="ECO:0000313" key="5">
    <source>
        <dbReference type="Proteomes" id="UP000193778"/>
    </source>
</evidence>
<evidence type="ECO:0000256" key="2">
    <source>
        <dbReference type="ARBA" id="ARBA00023002"/>
    </source>
</evidence>
<organism evidence="4 5">
    <name type="scientific">Ruegeria meonggei</name>
    <dbReference type="NCBI Taxonomy" id="1446476"/>
    <lineage>
        <taxon>Bacteria</taxon>
        <taxon>Pseudomonadati</taxon>
        <taxon>Pseudomonadota</taxon>
        <taxon>Alphaproteobacteria</taxon>
        <taxon>Rhodobacterales</taxon>
        <taxon>Roseobacteraceae</taxon>
        <taxon>Ruegeria</taxon>
    </lineage>
</organism>
<evidence type="ECO:0000256" key="1">
    <source>
        <dbReference type="ARBA" id="ARBA00007118"/>
    </source>
</evidence>
<dbReference type="Gene3D" id="3.40.109.10">
    <property type="entry name" value="NADH Oxidase"/>
    <property type="match status" value="1"/>
</dbReference>
<evidence type="ECO:0000259" key="3">
    <source>
        <dbReference type="Pfam" id="PF00881"/>
    </source>
</evidence>
<reference evidence="5" key="1">
    <citation type="submission" date="2017-03" db="EMBL/GenBank/DDBJ databases">
        <authorList>
            <person name="Rodrigo-Torres L."/>
            <person name="Arahal R.D."/>
            <person name="Lucena T."/>
        </authorList>
    </citation>
    <scope>NUCLEOTIDE SEQUENCE [LARGE SCALE GENOMIC DNA]</scope>
    <source>
        <strain evidence="5">CECT 8411</strain>
    </source>
</reference>
<name>A0A1X6YZF4_9RHOB</name>
<proteinExistence type="inferred from homology"/>
<dbReference type="CDD" id="cd02138">
    <property type="entry name" value="TdsD-like"/>
    <property type="match status" value="1"/>
</dbReference>